<dbReference type="EMBL" id="JACCFW010000001">
    <property type="protein sequence ID" value="NYJ74515.1"/>
    <property type="molecule type" value="Genomic_DNA"/>
</dbReference>
<accession>A0A853DK30</accession>
<gene>
    <name evidence="2" type="ORF">HNR15_001478</name>
</gene>
<sequence>MAQTTTAPAHRRAAGLFDVRNIIAALFAIYGVVLTIMGAFNYTDSDSHKTGGVNLNLWSGLAMILVAVLMALWAGLRPIIVPVEDESADKSTAPKEF</sequence>
<feature type="transmembrane region" description="Helical" evidence="1">
    <location>
        <begin position="55"/>
        <end position="76"/>
    </location>
</feature>
<protein>
    <submittedName>
        <fullName evidence="2">Uncharacterized membrane protein YidH (DUF202 family)</fullName>
    </submittedName>
</protein>
<evidence type="ECO:0000313" key="3">
    <source>
        <dbReference type="Proteomes" id="UP000571817"/>
    </source>
</evidence>
<dbReference type="AlphaFoldDB" id="A0A853DK30"/>
<proteinExistence type="predicted"/>
<keyword evidence="1" id="KW-0812">Transmembrane</keyword>
<keyword evidence="1" id="KW-1133">Transmembrane helix</keyword>
<evidence type="ECO:0000313" key="2">
    <source>
        <dbReference type="EMBL" id="NYJ74515.1"/>
    </source>
</evidence>
<organism evidence="2 3">
    <name type="scientific">Allobranchiibius huperziae</name>
    <dbReference type="NCBI Taxonomy" id="1874116"/>
    <lineage>
        <taxon>Bacteria</taxon>
        <taxon>Bacillati</taxon>
        <taxon>Actinomycetota</taxon>
        <taxon>Actinomycetes</taxon>
        <taxon>Micrococcales</taxon>
        <taxon>Dermacoccaceae</taxon>
        <taxon>Allobranchiibius</taxon>
    </lineage>
</organism>
<name>A0A853DK30_9MICO</name>
<reference evidence="2 3" key="1">
    <citation type="submission" date="2020-07" db="EMBL/GenBank/DDBJ databases">
        <title>Sequencing the genomes of 1000 actinobacteria strains.</title>
        <authorList>
            <person name="Klenk H.-P."/>
        </authorList>
    </citation>
    <scope>NUCLEOTIDE SEQUENCE [LARGE SCALE GENOMIC DNA]</scope>
    <source>
        <strain evidence="2 3">DSM 29531</strain>
    </source>
</reference>
<keyword evidence="1" id="KW-0472">Membrane</keyword>
<feature type="transmembrane region" description="Helical" evidence="1">
    <location>
        <begin position="21"/>
        <end position="43"/>
    </location>
</feature>
<dbReference type="RefSeq" id="WP_179480455.1">
    <property type="nucleotide sequence ID" value="NZ_JACCFW010000001.1"/>
</dbReference>
<keyword evidence="3" id="KW-1185">Reference proteome</keyword>
<dbReference type="Proteomes" id="UP000571817">
    <property type="component" value="Unassembled WGS sequence"/>
</dbReference>
<comment type="caution">
    <text evidence="2">The sequence shown here is derived from an EMBL/GenBank/DDBJ whole genome shotgun (WGS) entry which is preliminary data.</text>
</comment>
<evidence type="ECO:0000256" key="1">
    <source>
        <dbReference type="SAM" id="Phobius"/>
    </source>
</evidence>